<dbReference type="Proteomes" id="UP000271098">
    <property type="component" value="Unassembled WGS sequence"/>
</dbReference>
<keyword evidence="2" id="KW-1185">Reference proteome</keyword>
<dbReference type="EMBL" id="UYRT01025944">
    <property type="protein sequence ID" value="VDK64377.1"/>
    <property type="molecule type" value="Genomic_DNA"/>
</dbReference>
<dbReference type="AlphaFoldDB" id="A0A3P6RXI9"/>
<sequence>MVTLHAGYGAFLLVYQEPVSKLGLLLGTDAANDG</sequence>
<evidence type="ECO:0000313" key="2">
    <source>
        <dbReference type="Proteomes" id="UP000271098"/>
    </source>
</evidence>
<protein>
    <submittedName>
        <fullName evidence="1">Uncharacterized protein</fullName>
    </submittedName>
</protein>
<accession>A0A3P6RXI9</accession>
<evidence type="ECO:0000313" key="1">
    <source>
        <dbReference type="EMBL" id="VDK64377.1"/>
    </source>
</evidence>
<proteinExistence type="predicted"/>
<gene>
    <name evidence="1" type="ORF">GPUH_LOCUS8682</name>
</gene>
<reference evidence="1 2" key="1">
    <citation type="submission" date="2018-11" db="EMBL/GenBank/DDBJ databases">
        <authorList>
            <consortium name="Pathogen Informatics"/>
        </authorList>
    </citation>
    <scope>NUCLEOTIDE SEQUENCE [LARGE SCALE GENOMIC DNA]</scope>
</reference>
<name>A0A3P6RXI9_9BILA</name>
<organism evidence="1 2">
    <name type="scientific">Gongylonema pulchrum</name>
    <dbReference type="NCBI Taxonomy" id="637853"/>
    <lineage>
        <taxon>Eukaryota</taxon>
        <taxon>Metazoa</taxon>
        <taxon>Ecdysozoa</taxon>
        <taxon>Nematoda</taxon>
        <taxon>Chromadorea</taxon>
        <taxon>Rhabditida</taxon>
        <taxon>Spirurina</taxon>
        <taxon>Spiruromorpha</taxon>
        <taxon>Spiruroidea</taxon>
        <taxon>Gongylonematidae</taxon>
        <taxon>Gongylonema</taxon>
    </lineage>
</organism>